<name>A0A9P0N953_SPOLI</name>
<dbReference type="Proteomes" id="UP001153321">
    <property type="component" value="Chromosome 4"/>
</dbReference>
<proteinExistence type="inferred from homology"/>
<dbReference type="CDD" id="cd20704">
    <property type="entry name" value="Orc3"/>
    <property type="match status" value="2"/>
</dbReference>
<keyword evidence="6" id="KW-0238">DNA-binding</keyword>
<evidence type="ECO:0000256" key="2">
    <source>
        <dbReference type="ARBA" id="ARBA00010977"/>
    </source>
</evidence>
<accession>A0A9P0N953</accession>
<evidence type="ECO:0000256" key="9">
    <source>
        <dbReference type="ARBA" id="ARBA00045241"/>
    </source>
</evidence>
<organism evidence="13 14">
    <name type="scientific">Spodoptera littoralis</name>
    <name type="common">Egyptian cotton leafworm</name>
    <dbReference type="NCBI Taxonomy" id="7109"/>
    <lineage>
        <taxon>Eukaryota</taxon>
        <taxon>Metazoa</taxon>
        <taxon>Ecdysozoa</taxon>
        <taxon>Arthropoda</taxon>
        <taxon>Hexapoda</taxon>
        <taxon>Insecta</taxon>
        <taxon>Pterygota</taxon>
        <taxon>Neoptera</taxon>
        <taxon>Endopterygota</taxon>
        <taxon>Lepidoptera</taxon>
        <taxon>Glossata</taxon>
        <taxon>Ditrysia</taxon>
        <taxon>Noctuoidea</taxon>
        <taxon>Noctuidae</taxon>
        <taxon>Amphipyrinae</taxon>
        <taxon>Spodoptera</taxon>
    </lineage>
</organism>
<dbReference type="EMBL" id="LR824535">
    <property type="protein sequence ID" value="CAH1644301.1"/>
    <property type="molecule type" value="Genomic_DNA"/>
</dbReference>
<dbReference type="GO" id="GO:0006270">
    <property type="term" value="P:DNA replication initiation"/>
    <property type="evidence" value="ECO:0007669"/>
    <property type="project" value="TreeGrafter"/>
</dbReference>
<dbReference type="InterPro" id="IPR045667">
    <property type="entry name" value="ORC3_N"/>
</dbReference>
<protein>
    <recommendedName>
        <fullName evidence="3">Origin recognition complex subunit 3</fullName>
    </recommendedName>
</protein>
<reference evidence="13" key="1">
    <citation type="submission" date="2022-02" db="EMBL/GenBank/DDBJ databases">
        <authorList>
            <person name="King R."/>
        </authorList>
    </citation>
    <scope>NUCLEOTIDE SEQUENCE</scope>
</reference>
<keyword evidence="5" id="KW-0235">DNA replication</keyword>
<dbReference type="PANTHER" id="PTHR12748">
    <property type="entry name" value="ORIGIN RECOGNITION COMPLEX SUBUNIT 3"/>
    <property type="match status" value="1"/>
</dbReference>
<dbReference type="GO" id="GO:0003688">
    <property type="term" value="F:DNA replication origin binding"/>
    <property type="evidence" value="ECO:0007669"/>
    <property type="project" value="TreeGrafter"/>
</dbReference>
<dbReference type="Pfam" id="PF18137">
    <property type="entry name" value="WHD_ORC"/>
    <property type="match status" value="1"/>
</dbReference>
<dbReference type="InterPro" id="IPR040855">
    <property type="entry name" value="ORC_WH_C"/>
</dbReference>
<dbReference type="GO" id="GO:0005664">
    <property type="term" value="C:nuclear origin of replication recognition complex"/>
    <property type="evidence" value="ECO:0007669"/>
    <property type="project" value="InterPro"/>
</dbReference>
<comment type="subcellular location">
    <subcellularLocation>
        <location evidence="1">Nucleus</location>
    </subcellularLocation>
</comment>
<keyword evidence="14" id="KW-1185">Reference proteome</keyword>
<evidence type="ECO:0000259" key="12">
    <source>
        <dbReference type="Pfam" id="PF19675"/>
    </source>
</evidence>
<evidence type="ECO:0000313" key="13">
    <source>
        <dbReference type="EMBL" id="CAH1644301.1"/>
    </source>
</evidence>
<dbReference type="InterPro" id="IPR045663">
    <property type="entry name" value="ORC3_ins"/>
</dbReference>
<feature type="domain" description="Origin recognition complex subunit 3 insertion" evidence="12">
    <location>
        <begin position="359"/>
        <end position="616"/>
    </location>
</feature>
<keyword evidence="4" id="KW-0597">Phosphoprotein</keyword>
<evidence type="ECO:0000259" key="11">
    <source>
        <dbReference type="Pfam" id="PF18137"/>
    </source>
</evidence>
<dbReference type="InterPro" id="IPR020795">
    <property type="entry name" value="ORC3"/>
</dbReference>
<feature type="domain" description="Origin recognition complex subunit 3 N-terminal" evidence="10">
    <location>
        <begin position="3"/>
        <end position="344"/>
    </location>
</feature>
<evidence type="ECO:0000259" key="10">
    <source>
        <dbReference type="Pfam" id="PF07034"/>
    </source>
</evidence>
<comment type="similarity">
    <text evidence="2">Belongs to the ORC3 family.</text>
</comment>
<dbReference type="Pfam" id="PF07034">
    <property type="entry name" value="ORC3_N"/>
    <property type="match status" value="1"/>
</dbReference>
<gene>
    <name evidence="13" type="ORF">SPLIT_LOCUS9655</name>
</gene>
<evidence type="ECO:0000256" key="6">
    <source>
        <dbReference type="ARBA" id="ARBA00023125"/>
    </source>
</evidence>
<dbReference type="PANTHER" id="PTHR12748:SF0">
    <property type="entry name" value="ORIGIN RECOGNITION COMPLEX SUBUNIT 3"/>
    <property type="match status" value="1"/>
</dbReference>
<sequence>MESTVSVSKGVFLFPNGYKKGKSNKKKNNQVLFEKIFRNELWYDTYKQNWYYIENELQHRPVKYRWGLLHIHPPDGTHHKTHSVLLNDIVNYIKNHGISESSTLEGIIPSATLLTGVNQPDHVSQFTSLIDLIRNEVTPHVALVNSQDAPSVKHLVENAVWQLIHGDQVIDYDDDEGVITQTKKLRKSQCTMKALRNWYNTKCMSSPRKKKSPQTKRTLVIIIPDFESFNCNVLQDFVMIVSSYVSTMPIVFVFGVATSVSALHKSFPYHVSSKLLIKVFHSHASPIYMNQVLEDIFLTHTSPFHLSGKAFELLTDVFLFYDFSVTGLIQSIKYCMMEHYYGDNTKSLCCDRDKLEDVIMQLTAEDLENIRQLMSFRPFLEKQDCKTKISLFNDDDFFKEALYKEMNRLHDYLYSFYMCLRLLCVFVKDLPKNMLGKSVREIYTKCASENVTGTSAFKDCLQLLKFQSQVKLVENIKSALKIVNSYLQNASPVKPLRSTLSKNNFNNITLSDDLGENFVKSLRVHLLTFLRQIEHANTETTITMSAVSDSENADENFPGNRYKLKEKLLKATRLDRVQSEFEMVRSRFVSYLEEMFSKGLQPMQGQPFHEVLAFSDVASVRKNIVGAPRAAVHTALSNPVHYLQSIRSPQMGPSWAVARCGAPEDIMGCRRSGSKSRSRNDLCSCCQLPSSDNVIDTLPDVCLAYKLHRECGKHINLYDWLQAFAAVLRPDDDDEQRHNDPTIQLRFTRAVAELQFLGFIKSSKRKTDHVMRLTW</sequence>
<feature type="domain" description="Origin recognition complex subunit 3 winged helix C-terminal" evidence="11">
    <location>
        <begin position="629"/>
        <end position="775"/>
    </location>
</feature>
<dbReference type="GO" id="GO:0031261">
    <property type="term" value="C:DNA replication preinitiation complex"/>
    <property type="evidence" value="ECO:0007669"/>
    <property type="project" value="TreeGrafter"/>
</dbReference>
<evidence type="ECO:0000313" key="14">
    <source>
        <dbReference type="Proteomes" id="UP001153321"/>
    </source>
</evidence>
<dbReference type="Pfam" id="PF19675">
    <property type="entry name" value="ORC3_ins"/>
    <property type="match status" value="1"/>
</dbReference>
<evidence type="ECO:0000256" key="3">
    <source>
        <dbReference type="ARBA" id="ARBA00019085"/>
    </source>
</evidence>
<keyword evidence="7" id="KW-0539">Nucleus</keyword>
<evidence type="ECO:0000256" key="4">
    <source>
        <dbReference type="ARBA" id="ARBA00022553"/>
    </source>
</evidence>
<evidence type="ECO:0000256" key="1">
    <source>
        <dbReference type="ARBA" id="ARBA00004123"/>
    </source>
</evidence>
<evidence type="ECO:0000256" key="7">
    <source>
        <dbReference type="ARBA" id="ARBA00023242"/>
    </source>
</evidence>
<dbReference type="AlphaFoldDB" id="A0A9P0N953"/>
<evidence type="ECO:0000256" key="5">
    <source>
        <dbReference type="ARBA" id="ARBA00022705"/>
    </source>
</evidence>
<comment type="function">
    <text evidence="9">Component of the origin recognition complex (ORC) that binds origins of replication. DNA-binding is ATP-dependent. The specific DNA sequences that define origins of replication have not been identified yet. ORC is required to assemble the pre-replication complex necessary to initiate DNA replication. Binds histone H3 and H4 trimethylation marks H3K9me3, H3K27me3 and H4K20me3.</text>
</comment>
<comment type="subunit">
    <text evidence="8">Component of ORC, a complex composed of at least 6 subunits: ORC1, ORC2, ORC3, ORC4, ORC5 and ORC6. ORC is regulated in a cell-cycle dependent manner. It is sequentially assembled at the exit from anaphase of mitosis and disassembled as cells enter S phase.</text>
</comment>
<evidence type="ECO:0000256" key="8">
    <source>
        <dbReference type="ARBA" id="ARBA00026084"/>
    </source>
</evidence>
<dbReference type="GO" id="GO:0005656">
    <property type="term" value="C:nuclear pre-replicative complex"/>
    <property type="evidence" value="ECO:0007669"/>
    <property type="project" value="TreeGrafter"/>
</dbReference>